<dbReference type="Proteomes" id="UP000095143">
    <property type="component" value="Unassembled WGS sequence"/>
</dbReference>
<gene>
    <name evidence="1" type="ORF">BBI10_00790</name>
</gene>
<reference evidence="1 2" key="1">
    <citation type="submission" date="2016-08" db="EMBL/GenBank/DDBJ databases">
        <title>Whole genome sequence of Pseudomonas graminis strain UASWS1507, a potential biological control agent for agriculture.</title>
        <authorList>
            <person name="Crovadore J."/>
            <person name="Calmin G."/>
            <person name="Chablais R."/>
            <person name="Cochard B."/>
            <person name="Lefort F."/>
        </authorList>
    </citation>
    <scope>NUCLEOTIDE SEQUENCE [LARGE SCALE GENOMIC DNA]</scope>
    <source>
        <strain evidence="1 2">UASWS1507</strain>
    </source>
</reference>
<sequence length="69" mass="7532">MFELGAPSEHVRSGHRTKLIGQSQIDKLSKAFQVILIGTACPGIVQLELVTIIGGVFSQFREMCTRTVS</sequence>
<evidence type="ECO:0000313" key="2">
    <source>
        <dbReference type="Proteomes" id="UP000095143"/>
    </source>
</evidence>
<dbReference type="EMBL" id="MDEN01000043">
    <property type="protein sequence ID" value="OCX25819.1"/>
    <property type="molecule type" value="Genomic_DNA"/>
</dbReference>
<proteinExistence type="predicted"/>
<comment type="caution">
    <text evidence="1">The sequence shown here is derived from an EMBL/GenBank/DDBJ whole genome shotgun (WGS) entry which is preliminary data.</text>
</comment>
<organism evidence="1 2">
    <name type="scientific">Pseudomonas graminis</name>
    <dbReference type="NCBI Taxonomy" id="158627"/>
    <lineage>
        <taxon>Bacteria</taxon>
        <taxon>Pseudomonadati</taxon>
        <taxon>Pseudomonadota</taxon>
        <taxon>Gammaproteobacteria</taxon>
        <taxon>Pseudomonadales</taxon>
        <taxon>Pseudomonadaceae</taxon>
        <taxon>Pseudomonas</taxon>
    </lineage>
</organism>
<dbReference type="AlphaFoldDB" id="A0A1C2EFP2"/>
<protein>
    <submittedName>
        <fullName evidence="1">Uncharacterized protein</fullName>
    </submittedName>
</protein>
<evidence type="ECO:0000313" key="1">
    <source>
        <dbReference type="EMBL" id="OCX25819.1"/>
    </source>
</evidence>
<accession>A0A1C2EFP2</accession>
<name>A0A1C2EFP2_9PSED</name>